<feature type="domain" description="Fibronectin type-III" evidence="3">
    <location>
        <begin position="1"/>
        <end position="62"/>
    </location>
</feature>
<organism evidence="5 7">
    <name type="scientific">Dracunculus medinensis</name>
    <name type="common">Guinea worm</name>
    <dbReference type="NCBI Taxonomy" id="318479"/>
    <lineage>
        <taxon>Eukaryota</taxon>
        <taxon>Metazoa</taxon>
        <taxon>Ecdysozoa</taxon>
        <taxon>Nematoda</taxon>
        <taxon>Chromadorea</taxon>
        <taxon>Rhabditida</taxon>
        <taxon>Spirurina</taxon>
        <taxon>Dracunculoidea</taxon>
        <taxon>Dracunculidae</taxon>
        <taxon>Dracunculus</taxon>
    </lineage>
</organism>
<reference evidence="7" key="1">
    <citation type="submission" date="2017-02" db="UniProtKB">
        <authorList>
            <consortium name="WormBaseParasite"/>
        </authorList>
    </citation>
    <scope>IDENTIFICATION</scope>
</reference>
<protein>
    <submittedName>
        <fullName evidence="7">Fibronectin type-III domain-containing protein</fullName>
    </submittedName>
</protein>
<evidence type="ECO:0000256" key="1">
    <source>
        <dbReference type="SAM" id="MobiDB-lite"/>
    </source>
</evidence>
<dbReference type="InterPro" id="IPR003961">
    <property type="entry name" value="FN3_dom"/>
</dbReference>
<evidence type="ECO:0000259" key="3">
    <source>
        <dbReference type="PROSITE" id="PS50853"/>
    </source>
</evidence>
<dbReference type="AlphaFoldDB" id="A0A0N4UH11"/>
<feature type="region of interest" description="Disordered" evidence="1">
    <location>
        <begin position="178"/>
        <end position="202"/>
    </location>
</feature>
<feature type="compositionally biased region" description="Polar residues" evidence="1">
    <location>
        <begin position="186"/>
        <end position="202"/>
    </location>
</feature>
<evidence type="ECO:0000256" key="2">
    <source>
        <dbReference type="SAM" id="Phobius"/>
    </source>
</evidence>
<dbReference type="CDD" id="cd00063">
    <property type="entry name" value="FN3"/>
    <property type="match status" value="2"/>
</dbReference>
<reference evidence="4 6" key="2">
    <citation type="submission" date="2018-11" db="EMBL/GenBank/DDBJ databases">
        <authorList>
            <consortium name="Pathogen Informatics"/>
        </authorList>
    </citation>
    <scope>NUCLEOTIDE SEQUENCE [LARGE SCALE GENOMIC DNA]</scope>
</reference>
<dbReference type="InterPro" id="IPR036116">
    <property type="entry name" value="FN3_sf"/>
</dbReference>
<dbReference type="PROSITE" id="PS50853">
    <property type="entry name" value="FN3"/>
    <property type="match status" value="1"/>
</dbReference>
<dbReference type="STRING" id="318479.A0A0N4UH11"/>
<sequence>MLPESPGEQKKIYNITLPYRNKNEFKIENLEPKSKYLVWISALNEAGASRESQPQVIETTIPWAPEAPSDVRYNCLANCDLIWKAPNDFGSPITAYKLFIREMKNKEEMRWNNDFSELSDYRIKFGNIGTWRIFIYALICLMLLFVFIDIACCFIARCGLTAYIFFHCLANNINSTKQRDNDHSVKSNTAMKNDQTTQSTSV</sequence>
<evidence type="ECO:0000313" key="7">
    <source>
        <dbReference type="WBParaSite" id="DME_0000680501-mRNA-1"/>
    </source>
</evidence>
<dbReference type="Gene3D" id="2.60.40.10">
    <property type="entry name" value="Immunoglobulins"/>
    <property type="match status" value="1"/>
</dbReference>
<evidence type="ECO:0000313" key="4">
    <source>
        <dbReference type="EMBL" id="VDN51446.1"/>
    </source>
</evidence>
<proteinExistence type="predicted"/>
<dbReference type="SUPFAM" id="SSF49265">
    <property type="entry name" value="Fibronectin type III"/>
    <property type="match status" value="1"/>
</dbReference>
<keyword evidence="2" id="KW-0472">Membrane</keyword>
<dbReference type="InterPro" id="IPR013783">
    <property type="entry name" value="Ig-like_fold"/>
</dbReference>
<dbReference type="OrthoDB" id="428111at2759"/>
<gene>
    <name evidence="4" type="ORF">DME_LOCUS1419</name>
</gene>
<keyword evidence="2" id="KW-1133">Transmembrane helix</keyword>
<evidence type="ECO:0000313" key="6">
    <source>
        <dbReference type="Proteomes" id="UP000274756"/>
    </source>
</evidence>
<accession>A0A0N4UH11</accession>
<name>A0A0N4UH11_DRAME</name>
<dbReference type="Proteomes" id="UP000274756">
    <property type="component" value="Unassembled WGS sequence"/>
</dbReference>
<dbReference type="WBParaSite" id="DME_0000680501-mRNA-1">
    <property type="protein sequence ID" value="DME_0000680501-mRNA-1"/>
    <property type="gene ID" value="DME_0000680501"/>
</dbReference>
<evidence type="ECO:0000313" key="5">
    <source>
        <dbReference type="Proteomes" id="UP000038040"/>
    </source>
</evidence>
<dbReference type="Proteomes" id="UP000038040">
    <property type="component" value="Unplaced"/>
</dbReference>
<keyword evidence="6" id="KW-1185">Reference proteome</keyword>
<feature type="transmembrane region" description="Helical" evidence="2">
    <location>
        <begin position="133"/>
        <end position="166"/>
    </location>
</feature>
<dbReference type="EMBL" id="UYYG01000021">
    <property type="protein sequence ID" value="VDN51446.1"/>
    <property type="molecule type" value="Genomic_DNA"/>
</dbReference>
<keyword evidence="2" id="KW-0812">Transmembrane</keyword>